<evidence type="ECO:0000313" key="1">
    <source>
        <dbReference type="EMBL" id="PNP80461.1"/>
    </source>
</evidence>
<dbReference type="AlphaFoldDB" id="A0A2K0WDV4"/>
<keyword evidence="2" id="KW-1185">Reference proteome</keyword>
<protein>
    <submittedName>
        <fullName evidence="1">Uncharacterized protein</fullName>
    </submittedName>
</protein>
<proteinExistence type="predicted"/>
<evidence type="ECO:0000313" key="2">
    <source>
        <dbReference type="Proteomes" id="UP000236664"/>
    </source>
</evidence>
<dbReference type="OrthoDB" id="4763081at2759"/>
<reference evidence="1 2" key="1">
    <citation type="submission" date="2017-06" db="EMBL/GenBank/DDBJ databases">
        <title>Genome of Fusarium nygamai isolate CS10214.</title>
        <authorList>
            <person name="Gardiner D.M."/>
            <person name="Obanor F."/>
            <person name="Kazan K."/>
        </authorList>
    </citation>
    <scope>NUCLEOTIDE SEQUENCE [LARGE SCALE GENOMIC DNA]</scope>
    <source>
        <strain evidence="1 2">CS10214</strain>
    </source>
</reference>
<name>A0A2K0WDV4_GIBNY</name>
<gene>
    <name evidence="1" type="ORF">FNYG_06060</name>
</gene>
<sequence>MLYTYTYDVNRQPSQQWLHQRSQAEMNCFRRAMGWRRLDLMRIFPKVLDIPGPRHISKQSVKRAAPFALRTELDEGTGREKEYFGQHLGRLPKELVNMIQSYCPDAYFWGLVQLRDLKWFLTPGIPVKERDLSRIERWERGDERHNEGANDKVIDKVIEGEPLKDCERLRISLDSDGICEIQRLPEHDPPNHDPFVKLRKYVLVNKDDVATVKAYF</sequence>
<dbReference type="EMBL" id="MTQA01000077">
    <property type="protein sequence ID" value="PNP80461.1"/>
    <property type="molecule type" value="Genomic_DNA"/>
</dbReference>
<comment type="caution">
    <text evidence="1">The sequence shown here is derived from an EMBL/GenBank/DDBJ whole genome shotgun (WGS) entry which is preliminary data.</text>
</comment>
<organism evidence="1 2">
    <name type="scientific">Gibberella nygamai</name>
    <name type="common">Bean root rot disease fungus</name>
    <name type="synonym">Fusarium nygamai</name>
    <dbReference type="NCBI Taxonomy" id="42673"/>
    <lineage>
        <taxon>Eukaryota</taxon>
        <taxon>Fungi</taxon>
        <taxon>Dikarya</taxon>
        <taxon>Ascomycota</taxon>
        <taxon>Pezizomycotina</taxon>
        <taxon>Sordariomycetes</taxon>
        <taxon>Hypocreomycetidae</taxon>
        <taxon>Hypocreales</taxon>
        <taxon>Nectriaceae</taxon>
        <taxon>Fusarium</taxon>
        <taxon>Fusarium fujikuroi species complex</taxon>
    </lineage>
</organism>
<dbReference type="Proteomes" id="UP000236664">
    <property type="component" value="Unassembled WGS sequence"/>
</dbReference>
<accession>A0A2K0WDV4</accession>